<evidence type="ECO:0000313" key="8">
    <source>
        <dbReference type="EMBL" id="OIU70953.1"/>
    </source>
</evidence>
<keyword evidence="4" id="KW-0472">Membrane</keyword>
<evidence type="ECO:0000259" key="6">
    <source>
        <dbReference type="Pfam" id="PF03816"/>
    </source>
</evidence>
<keyword evidence="4" id="KW-1133">Transmembrane helix</keyword>
<feature type="region of interest" description="Disordered" evidence="5">
    <location>
        <begin position="326"/>
        <end position="402"/>
    </location>
</feature>
<name>A0A1J6WYG5_9BACI</name>
<feature type="domain" description="DUF1510" evidence="7">
    <location>
        <begin position="402"/>
        <end position="492"/>
    </location>
</feature>
<dbReference type="PANTHER" id="PTHR33392:SF6">
    <property type="entry name" value="POLYISOPRENYL-TEICHOIC ACID--PEPTIDOGLYCAN TEICHOIC ACID TRANSFERASE TAGU"/>
    <property type="match status" value="1"/>
</dbReference>
<dbReference type="InterPro" id="IPR009988">
    <property type="entry name" value="DUF1510"/>
</dbReference>
<protein>
    <submittedName>
        <fullName evidence="8">Uncharacterized protein</fullName>
    </submittedName>
</protein>
<dbReference type="Pfam" id="PF03816">
    <property type="entry name" value="LytR_cpsA_psr"/>
    <property type="match status" value="1"/>
</dbReference>
<feature type="compositionally biased region" description="Basic and acidic residues" evidence="5">
    <location>
        <begin position="326"/>
        <end position="342"/>
    </location>
</feature>
<accession>A0A1J6WYG5</accession>
<comment type="similarity">
    <text evidence="1">Belongs to the LytR/CpsA/Psr (LCP) family.</text>
</comment>
<dbReference type="NCBIfam" id="TIGR00350">
    <property type="entry name" value="lytR_cpsA_psr"/>
    <property type="match status" value="1"/>
</dbReference>
<dbReference type="PANTHER" id="PTHR33392">
    <property type="entry name" value="POLYISOPRENYL-TEICHOIC ACID--PEPTIDOGLYCAN TEICHOIC ACID TRANSFERASE TAGU"/>
    <property type="match status" value="1"/>
</dbReference>
<evidence type="ECO:0000256" key="5">
    <source>
        <dbReference type="SAM" id="MobiDB-lite"/>
    </source>
</evidence>
<organism evidence="8 9">
    <name type="scientific">Rossellomorea aquimaris</name>
    <dbReference type="NCBI Taxonomy" id="189382"/>
    <lineage>
        <taxon>Bacteria</taxon>
        <taxon>Bacillati</taxon>
        <taxon>Bacillota</taxon>
        <taxon>Bacilli</taxon>
        <taxon>Bacillales</taxon>
        <taxon>Bacillaceae</taxon>
        <taxon>Rossellomorea</taxon>
    </lineage>
</organism>
<dbReference type="AlphaFoldDB" id="A0A1J6WYG5"/>
<dbReference type="Pfam" id="PF07423">
    <property type="entry name" value="DUF1510"/>
    <property type="match status" value="1"/>
</dbReference>
<comment type="caution">
    <text evidence="8">The sequence shown here is derived from an EMBL/GenBank/DDBJ whole genome shotgun (WGS) entry which is preliminary data.</text>
</comment>
<sequence>MGRKRQNLLHKRRTMIEGGAMGKKVLLITLTSLTVFILTLVSFTFQFVTSTGASMNEDIEHKEKYQARVDDLSLTDGDPISILLMGVDTRSGEEGGRADTMVLMTLNPQSKSIEMVSIPRDTHLKIDGGLDKINSSYQIGGPAETIKSVEKLLDVPVDYFIEVNMKGFEGIVNAYGGVEVNNDIEFTDKHVHFPKGEIKLDGKEALIYARMRKKDPRGDFGRQKRQRQVIEALMQKGESIESVTKFGEIIDVIQHNVKTNMNPIEMWNIQANYKSARETMEAHKIEGKDKTFKGTYYYMPDKKNLNTISLRLKKHLELISNDEADQNRSKIKKNAENNKKSGDLGAATHETNRSKSDQDTEMKDQDPETERSYETAKNEAEEKDTDKNSNETGNQPNVKRVIKEDWKPVPTRQTNHTKVTFDEGSLDWEEMTEAIAKGANLTRDDMILWWVEGKGMNNVMATVTNKTQTENYRVHVKWIEGRGYAAIKVEELYENDQKNR</sequence>
<dbReference type="InterPro" id="IPR050922">
    <property type="entry name" value="LytR/CpsA/Psr_CW_biosynth"/>
</dbReference>
<dbReference type="OrthoDB" id="27330at2"/>
<keyword evidence="2" id="KW-0812">Transmembrane</keyword>
<dbReference type="GO" id="GO:0071555">
    <property type="term" value="P:cell wall organization"/>
    <property type="evidence" value="ECO:0007669"/>
    <property type="project" value="UniProtKB-KW"/>
</dbReference>
<proteinExistence type="inferred from homology"/>
<reference evidence="8 9" key="1">
    <citation type="submission" date="2016-09" db="EMBL/GenBank/DDBJ databases">
        <title>Bacillus aquimaris SAMM genome sequence reveals colonization and biosurfactant production capacities.</title>
        <authorList>
            <person name="Waghmode S.R."/>
            <person name="Suryavanshi M.V."/>
        </authorList>
    </citation>
    <scope>NUCLEOTIDE SEQUENCE [LARGE SCALE GENOMIC DNA]</scope>
    <source>
        <strain evidence="8 9">SAMM</strain>
    </source>
</reference>
<feature type="compositionally biased region" description="Basic and acidic residues" evidence="5">
    <location>
        <begin position="350"/>
        <end position="389"/>
    </location>
</feature>
<evidence type="ECO:0000256" key="3">
    <source>
        <dbReference type="ARBA" id="ARBA00022968"/>
    </source>
</evidence>
<keyword evidence="9" id="KW-1185">Reference proteome</keyword>
<evidence type="ECO:0000259" key="7">
    <source>
        <dbReference type="Pfam" id="PF07423"/>
    </source>
</evidence>
<gene>
    <name evidence="8" type="ORF">BHE18_20870</name>
</gene>
<dbReference type="Proteomes" id="UP000182062">
    <property type="component" value="Unassembled WGS sequence"/>
</dbReference>
<evidence type="ECO:0000256" key="1">
    <source>
        <dbReference type="ARBA" id="ARBA00006068"/>
    </source>
</evidence>
<dbReference type="InterPro" id="IPR004474">
    <property type="entry name" value="LytR_CpsA_psr"/>
</dbReference>
<evidence type="ECO:0000256" key="4">
    <source>
        <dbReference type="ARBA" id="ARBA00022989"/>
    </source>
</evidence>
<evidence type="ECO:0000256" key="2">
    <source>
        <dbReference type="ARBA" id="ARBA00022692"/>
    </source>
</evidence>
<dbReference type="Gene3D" id="3.40.630.190">
    <property type="entry name" value="LCP protein"/>
    <property type="match status" value="1"/>
</dbReference>
<feature type="domain" description="Cell envelope-related transcriptional attenuator" evidence="6">
    <location>
        <begin position="97"/>
        <end position="237"/>
    </location>
</feature>
<evidence type="ECO:0000313" key="9">
    <source>
        <dbReference type="Proteomes" id="UP000182062"/>
    </source>
</evidence>
<keyword evidence="3" id="KW-0735">Signal-anchor</keyword>
<dbReference type="EMBL" id="MINN01000096">
    <property type="protein sequence ID" value="OIU70953.1"/>
    <property type="molecule type" value="Genomic_DNA"/>
</dbReference>